<dbReference type="EMBL" id="CP012150">
    <property type="protein sequence ID" value="AKS31562.1"/>
    <property type="molecule type" value="Genomic_DNA"/>
</dbReference>
<gene>
    <name evidence="2" type="ORF">AFA91_06360</name>
</gene>
<dbReference type="STRING" id="134601.AFA91_06360"/>
<dbReference type="InterPro" id="IPR052179">
    <property type="entry name" value="DD-CPase-like"/>
</dbReference>
<dbReference type="Gene3D" id="3.30.1380.10">
    <property type="match status" value="1"/>
</dbReference>
<dbReference type="PATRIC" id="fig|134601.6.peg.1322"/>
<dbReference type="GO" id="GO:0008233">
    <property type="term" value="F:peptidase activity"/>
    <property type="evidence" value="ECO:0007669"/>
    <property type="project" value="InterPro"/>
</dbReference>
<protein>
    <submittedName>
        <fullName evidence="2">Peptidase M15</fullName>
    </submittedName>
</protein>
<dbReference type="KEGG" id="mgo:AFA91_06360"/>
<dbReference type="Pfam" id="PF02557">
    <property type="entry name" value="VanY"/>
    <property type="match status" value="1"/>
</dbReference>
<dbReference type="SUPFAM" id="SSF55166">
    <property type="entry name" value="Hedgehog/DD-peptidase"/>
    <property type="match status" value="1"/>
</dbReference>
<name>A0A0K0X2I8_MYCGD</name>
<evidence type="ECO:0000259" key="1">
    <source>
        <dbReference type="Pfam" id="PF02557"/>
    </source>
</evidence>
<dbReference type="CDD" id="cd14846">
    <property type="entry name" value="Peptidase_M15_like"/>
    <property type="match status" value="1"/>
</dbReference>
<proteinExistence type="predicted"/>
<sequence length="199" mass="20883">MPAAILAAAVVLNALLIGVLAHQSPAPAAAAAHRSFIDLAPEDLPASKVTIGDGAVPEGVTVFDDEIPAVANLDDDLLAALRRAATEAGADQVGFVVNSGWRSPKYQDQLLREAFVEYGSETEAARWVATPDTSAHVSGDAVDIGPSDAAAWLSANGAAHGLCQIYGNEPWHFELRPDAVEHGCPPLYADPTQDPRMRQ</sequence>
<dbReference type="InterPro" id="IPR003709">
    <property type="entry name" value="VanY-like_core_dom"/>
</dbReference>
<dbReference type="AlphaFoldDB" id="A0A0K0X2I8"/>
<accession>A0A0K0X2I8</accession>
<dbReference type="PANTHER" id="PTHR34385:SF1">
    <property type="entry name" value="PEPTIDOGLYCAN L-ALANYL-D-GLUTAMATE ENDOPEPTIDASE CWLK"/>
    <property type="match status" value="1"/>
</dbReference>
<dbReference type="Proteomes" id="UP000062255">
    <property type="component" value="Chromosome"/>
</dbReference>
<reference evidence="2 3" key="1">
    <citation type="submission" date="2015-07" db="EMBL/GenBank/DDBJ databases">
        <title>Complete genome sequence of Mycobacterium goodii X7B, a facultative thermophilic biodesulfurizing bacterium.</title>
        <authorList>
            <person name="Yu B."/>
            <person name="Li F."/>
            <person name="Xu P."/>
        </authorList>
    </citation>
    <scope>NUCLEOTIDE SEQUENCE [LARGE SCALE GENOMIC DNA]</scope>
    <source>
        <strain evidence="2 3">X7B</strain>
    </source>
</reference>
<evidence type="ECO:0000313" key="2">
    <source>
        <dbReference type="EMBL" id="AKS31562.1"/>
    </source>
</evidence>
<dbReference type="PANTHER" id="PTHR34385">
    <property type="entry name" value="D-ALANYL-D-ALANINE CARBOXYPEPTIDASE"/>
    <property type="match status" value="1"/>
</dbReference>
<evidence type="ECO:0000313" key="3">
    <source>
        <dbReference type="Proteomes" id="UP000062255"/>
    </source>
</evidence>
<dbReference type="RefSeq" id="WP_049743973.1">
    <property type="nucleotide sequence ID" value="NZ_CP012150.1"/>
</dbReference>
<feature type="domain" description="D-alanyl-D-alanine carboxypeptidase-like core" evidence="1">
    <location>
        <begin position="73"/>
        <end position="157"/>
    </location>
</feature>
<dbReference type="InterPro" id="IPR009045">
    <property type="entry name" value="Zn_M74/Hedgehog-like"/>
</dbReference>
<dbReference type="GO" id="GO:0006508">
    <property type="term" value="P:proteolysis"/>
    <property type="evidence" value="ECO:0007669"/>
    <property type="project" value="InterPro"/>
</dbReference>
<organism evidence="2 3">
    <name type="scientific">Mycolicibacterium goodii</name>
    <name type="common">Mycobacterium goodii</name>
    <dbReference type="NCBI Taxonomy" id="134601"/>
    <lineage>
        <taxon>Bacteria</taxon>
        <taxon>Bacillati</taxon>
        <taxon>Actinomycetota</taxon>
        <taxon>Actinomycetes</taxon>
        <taxon>Mycobacteriales</taxon>
        <taxon>Mycobacteriaceae</taxon>
        <taxon>Mycolicibacterium</taxon>
    </lineage>
</organism>